<organism evidence="1 2">
    <name type="scientific">Candidatus Roizmanbacteria bacterium RIFCSPLOWO2_01_FULL_41_22</name>
    <dbReference type="NCBI Taxonomy" id="1802067"/>
    <lineage>
        <taxon>Bacteria</taxon>
        <taxon>Candidatus Roizmaniibacteriota</taxon>
    </lineage>
</organism>
<accession>A0A1F7J9S1</accession>
<evidence type="ECO:0000313" key="2">
    <source>
        <dbReference type="Proteomes" id="UP000176480"/>
    </source>
</evidence>
<name>A0A1F7J9S1_9BACT</name>
<sequence length="439" mass="48241">MMENKRFQTLTRRRFLSSAVLAGAGVLLQAVAPLPPILPGLSESPTAPNVLGIKAVESVLPQSDMSPEALTSVIPIQTEYNEEPLNLALKNVPQAAFWPIPAVQVAATKYNRTPNVQTWTAGGNQEFHFSYNNSTWRYAFADKDVTGVGIYDCIDDPQNKMRLIAGLKGTGGNNLVVYQADKTTGTLTPIKNYTGVQAVGQVYLDQKYRQNNAWVITRGTLPNSTSQWKTTFDLSVNLAVADNTGYEYAIDHTSVLYHDPFGWNDFQVDGLVNAVKQVNMSDYGIRDSVEYEPIPGGWGNPRALAVLEGENQNIILVLTDTGICKVAMSLDHLKALSCNRIKSSDNNYARPILLMQAKESTLVVAVNNNQFVKADGFDNLRLTGQYNSGRAFQPNSISMGNGFVVVGSDQGMLVINDVDFNNPDFFIPFQGYLPTILRQ</sequence>
<proteinExistence type="predicted"/>
<dbReference type="InterPro" id="IPR006311">
    <property type="entry name" value="TAT_signal"/>
</dbReference>
<evidence type="ECO:0000313" key="1">
    <source>
        <dbReference type="EMBL" id="OGK52383.1"/>
    </source>
</evidence>
<comment type="caution">
    <text evidence="1">The sequence shown here is derived from an EMBL/GenBank/DDBJ whole genome shotgun (WGS) entry which is preliminary data.</text>
</comment>
<dbReference type="PROSITE" id="PS51318">
    <property type="entry name" value="TAT"/>
    <property type="match status" value="1"/>
</dbReference>
<gene>
    <name evidence="1" type="ORF">A2966_01805</name>
</gene>
<dbReference type="EMBL" id="MGAR01000010">
    <property type="protein sequence ID" value="OGK52383.1"/>
    <property type="molecule type" value="Genomic_DNA"/>
</dbReference>
<dbReference type="Proteomes" id="UP000176480">
    <property type="component" value="Unassembled WGS sequence"/>
</dbReference>
<reference evidence="1 2" key="1">
    <citation type="journal article" date="2016" name="Nat. Commun.">
        <title>Thousands of microbial genomes shed light on interconnected biogeochemical processes in an aquifer system.</title>
        <authorList>
            <person name="Anantharaman K."/>
            <person name="Brown C.T."/>
            <person name="Hug L.A."/>
            <person name="Sharon I."/>
            <person name="Castelle C.J."/>
            <person name="Probst A.J."/>
            <person name="Thomas B.C."/>
            <person name="Singh A."/>
            <person name="Wilkins M.J."/>
            <person name="Karaoz U."/>
            <person name="Brodie E.L."/>
            <person name="Williams K.H."/>
            <person name="Hubbard S.S."/>
            <person name="Banfield J.F."/>
        </authorList>
    </citation>
    <scope>NUCLEOTIDE SEQUENCE [LARGE SCALE GENOMIC DNA]</scope>
</reference>
<dbReference type="AlphaFoldDB" id="A0A1F7J9S1"/>
<protein>
    <submittedName>
        <fullName evidence="1">Uncharacterized protein</fullName>
    </submittedName>
</protein>